<proteinExistence type="predicted"/>
<dbReference type="EMBL" id="UINC01194313">
    <property type="protein sequence ID" value="SVE10345.1"/>
    <property type="molecule type" value="Genomic_DNA"/>
</dbReference>
<dbReference type="AlphaFoldDB" id="A0A383AT45"/>
<reference evidence="1" key="1">
    <citation type="submission" date="2018-05" db="EMBL/GenBank/DDBJ databases">
        <authorList>
            <person name="Lanie J.A."/>
            <person name="Ng W.-L."/>
            <person name="Kazmierczak K.M."/>
            <person name="Andrzejewski T.M."/>
            <person name="Davidsen T.M."/>
            <person name="Wayne K.J."/>
            <person name="Tettelin H."/>
            <person name="Glass J.I."/>
            <person name="Rusch D."/>
            <person name="Podicherti R."/>
            <person name="Tsui H.-C.T."/>
            <person name="Winkler M.E."/>
        </authorList>
    </citation>
    <scope>NUCLEOTIDE SEQUENCE</scope>
</reference>
<gene>
    <name evidence="1" type="ORF">METZ01_LOCUS463199</name>
</gene>
<accession>A0A383AT45</accession>
<protein>
    <submittedName>
        <fullName evidence="1">Uncharacterized protein</fullName>
    </submittedName>
</protein>
<organism evidence="1">
    <name type="scientific">marine metagenome</name>
    <dbReference type="NCBI Taxonomy" id="408172"/>
    <lineage>
        <taxon>unclassified sequences</taxon>
        <taxon>metagenomes</taxon>
        <taxon>ecological metagenomes</taxon>
    </lineage>
</organism>
<feature type="non-terminal residue" evidence="1">
    <location>
        <position position="1"/>
    </location>
</feature>
<sequence>AVLRALKTWADVCNHGDGDVSESGSIENLEHSGSFQIELETGSRFTLNDHLRILDNQTVVVGGSGDGNFVLGDNASLAGTLLLKASATLSGGTIKFDGGRLEVEENSNIESSIQFQKQGGTISLDAGKSLSLESNLGIGNGQNLSLEGGTNANLKFKNGSHLQNQGTLELDAENLTLTGDNASFEAGSQLLVLQSATFTNTPFNLSGTTVEILENAGLTFDNSTVELSQSSIDLQTGASLQFDNSTLEW</sequence>
<name>A0A383AT45_9ZZZZ</name>
<feature type="non-terminal residue" evidence="1">
    <location>
        <position position="249"/>
    </location>
</feature>
<evidence type="ECO:0000313" key="1">
    <source>
        <dbReference type="EMBL" id="SVE10345.1"/>
    </source>
</evidence>